<dbReference type="SMART" id="SM00882">
    <property type="entry name" value="CoA_trans"/>
    <property type="match status" value="1"/>
</dbReference>
<dbReference type="GO" id="GO:0005739">
    <property type="term" value="C:mitochondrion"/>
    <property type="evidence" value="ECO:0007669"/>
    <property type="project" value="TreeGrafter"/>
</dbReference>
<dbReference type="PANTHER" id="PTHR13707:SF23">
    <property type="entry name" value="SUCCINYL-COA:3-KETOACID-COENZYME A TRANSFERASE"/>
    <property type="match status" value="1"/>
</dbReference>
<dbReference type="Proteomes" id="UP000271098">
    <property type="component" value="Unassembled WGS sequence"/>
</dbReference>
<evidence type="ECO:0000313" key="1">
    <source>
        <dbReference type="EMBL" id="VDK27291.1"/>
    </source>
</evidence>
<keyword evidence="2" id="KW-1185">Reference proteome</keyword>
<dbReference type="OrthoDB" id="1933379at2759"/>
<name>A0A183CUF0_9BILA</name>
<dbReference type="EMBL" id="UYRT01000057">
    <property type="protein sequence ID" value="VDK27291.1"/>
    <property type="molecule type" value="Genomic_DNA"/>
</dbReference>
<reference evidence="3" key="1">
    <citation type="submission" date="2016-06" db="UniProtKB">
        <authorList>
            <consortium name="WormBaseParasite"/>
        </authorList>
    </citation>
    <scope>IDENTIFICATION</scope>
</reference>
<dbReference type="GO" id="GO:0008260">
    <property type="term" value="F:succinyl-CoA:3-oxo-acid CoA-transferase activity"/>
    <property type="evidence" value="ECO:0007669"/>
    <property type="project" value="TreeGrafter"/>
</dbReference>
<dbReference type="Pfam" id="PF01144">
    <property type="entry name" value="CoA_trans"/>
    <property type="match status" value="2"/>
</dbReference>
<gene>
    <name evidence="1" type="ORF">GPUH_LOCUS91</name>
</gene>
<dbReference type="InterPro" id="IPR037171">
    <property type="entry name" value="NagB/RpiA_transferase-like"/>
</dbReference>
<dbReference type="PANTHER" id="PTHR13707">
    <property type="entry name" value="KETOACID-COENZYME A TRANSFERASE"/>
    <property type="match status" value="1"/>
</dbReference>
<dbReference type="Gene3D" id="3.40.1080.10">
    <property type="entry name" value="Glutaconate Coenzyme A-transferase"/>
    <property type="match status" value="3"/>
</dbReference>
<dbReference type="WBParaSite" id="GPUH_0000009001-mRNA-1">
    <property type="protein sequence ID" value="GPUH_0000009001-mRNA-1"/>
    <property type="gene ID" value="GPUH_0000009001"/>
</dbReference>
<reference evidence="1 2" key="2">
    <citation type="submission" date="2018-11" db="EMBL/GenBank/DDBJ databases">
        <authorList>
            <consortium name="Pathogen Informatics"/>
        </authorList>
    </citation>
    <scope>NUCLEOTIDE SEQUENCE [LARGE SCALE GENOMIC DNA]</scope>
</reference>
<proteinExistence type="predicted"/>
<dbReference type="SUPFAM" id="SSF100950">
    <property type="entry name" value="NagB/RpiA/CoA transferase-like"/>
    <property type="match status" value="1"/>
</dbReference>
<evidence type="ECO:0000313" key="3">
    <source>
        <dbReference type="WBParaSite" id="GPUH_0000009001-mRNA-1"/>
    </source>
</evidence>
<protein>
    <submittedName>
        <fullName evidence="3">AA_kinase domain-containing protein</fullName>
    </submittedName>
</protein>
<evidence type="ECO:0000313" key="2">
    <source>
        <dbReference type="Proteomes" id="UP000271098"/>
    </source>
</evidence>
<dbReference type="AlphaFoldDB" id="A0A183CUF0"/>
<accession>A0A183CUF0</accession>
<sequence length="309" mass="33667">MCGIFRENPVFSGPRRHVAHSAQCPKATIFTSASRSVKIYPSADDAIQDISDGATILLGGKASVKITKIVILMKSAGVKAIKFFRTFASKHLDESFVGFGPCGRAENLIDSLKQKRVKNLTCVTNDTGTDNFGLGLLLQDKQGSLAERIRAAGAGIPAFYTPTGYGTWVHLGGSPMKYDHNGNIVKRSKPKEIRIFNGTSYVLEEAIKGDFALIKAWKADRLGNVVFRKENGSREAELRTNRDIIASRAALEFRDGMYVNLGIGIPTLCSNYIPAGIIVHLHGENGVIGAVCLTFIVFENLRTFLNVMV</sequence>
<dbReference type="InterPro" id="IPR004165">
    <property type="entry name" value="CoA_trans_fam_I"/>
</dbReference>
<organism evidence="3">
    <name type="scientific">Gongylonema pulchrum</name>
    <dbReference type="NCBI Taxonomy" id="637853"/>
    <lineage>
        <taxon>Eukaryota</taxon>
        <taxon>Metazoa</taxon>
        <taxon>Ecdysozoa</taxon>
        <taxon>Nematoda</taxon>
        <taxon>Chromadorea</taxon>
        <taxon>Rhabditida</taxon>
        <taxon>Spirurina</taxon>
        <taxon>Spiruromorpha</taxon>
        <taxon>Spiruroidea</taxon>
        <taxon>Gongylonematidae</taxon>
        <taxon>Gongylonema</taxon>
    </lineage>
</organism>